<dbReference type="EMBL" id="BK059091">
    <property type="protein sequence ID" value="DAE28938.1"/>
    <property type="molecule type" value="Genomic_DNA"/>
</dbReference>
<accession>A0A8S5RCR7</accession>
<evidence type="ECO:0000313" key="1">
    <source>
        <dbReference type="EMBL" id="DAE28938.1"/>
    </source>
</evidence>
<sequence>MMWTKLFNVVSIDNLEGLVFARCTTYEKAVKAKECLENNEFENMIDIVQDEIPVDVIEINSQLLEL</sequence>
<organism evidence="1">
    <name type="scientific">virus sp. ctmTa7</name>
    <dbReference type="NCBI Taxonomy" id="2828255"/>
    <lineage>
        <taxon>Viruses</taxon>
    </lineage>
</organism>
<protein>
    <submittedName>
        <fullName evidence="1">Uncharacterized protein</fullName>
    </submittedName>
</protein>
<name>A0A8S5RCR7_9VIRU</name>
<proteinExistence type="predicted"/>
<reference evidence="1" key="1">
    <citation type="journal article" date="2021" name="Proc. Natl. Acad. Sci. U.S.A.">
        <title>A Catalog of Tens of Thousands of Viruses from Human Metagenomes Reveals Hidden Associations with Chronic Diseases.</title>
        <authorList>
            <person name="Tisza M.J."/>
            <person name="Buck C.B."/>
        </authorList>
    </citation>
    <scope>NUCLEOTIDE SEQUENCE</scope>
    <source>
        <strain evidence="1">CtmTa7</strain>
    </source>
</reference>